<sequence>MAEPRFIEPVCPEGLSLPPKGFFILTSRDFWSLARGLCQRPKSLRLPYCRIVRQKEGFLVGPSLSAPHAIMVLETLKACNIKEVTIFGWCGSLSEDISPGEIFLPTEGLSFEGVSRHYPDSLSRPWHEGQKQLKSLLIRAGFQVKEGPVASTDAPFRETIAFVSELKKRGVGALDMEISSLMQVGQFLDLKISCVLLVTDRLGDKWEDHREKTQKIGEKVVRLIWKDLCRS</sequence>
<dbReference type="Proteomes" id="UP000502179">
    <property type="component" value="Chromosome"/>
</dbReference>
<evidence type="ECO:0000313" key="3">
    <source>
        <dbReference type="Proteomes" id="UP000502179"/>
    </source>
</evidence>
<evidence type="ECO:0000259" key="1">
    <source>
        <dbReference type="Pfam" id="PF01048"/>
    </source>
</evidence>
<proteinExistence type="predicted"/>
<reference evidence="2 3" key="1">
    <citation type="submission" date="2020-02" db="EMBL/GenBank/DDBJ databases">
        <title>Genome analysis of Thermosulfuriphilus ammonigenes ST65T, an anaerobic thermophilic chemolithoautotrophic bacterium isolated from a deep-sea hydrothermal vent.</title>
        <authorList>
            <person name="Slobodkina G."/>
            <person name="Allioux M."/>
            <person name="Merkel A."/>
            <person name="Alain K."/>
            <person name="Jebbar M."/>
            <person name="Slobodkin A."/>
        </authorList>
    </citation>
    <scope>NUCLEOTIDE SEQUENCE [LARGE SCALE GENOMIC DNA]</scope>
    <source>
        <strain evidence="2 3">ST65</strain>
    </source>
</reference>
<dbReference type="GO" id="GO:0009116">
    <property type="term" value="P:nucleoside metabolic process"/>
    <property type="evidence" value="ECO:0007669"/>
    <property type="project" value="InterPro"/>
</dbReference>
<keyword evidence="3" id="KW-1185">Reference proteome</keyword>
<accession>A0A6G7PX39</accession>
<dbReference type="KEGG" id="tav:G4V39_08215"/>
<protein>
    <submittedName>
        <fullName evidence="2">Nucleoside phosphorylase</fullName>
    </submittedName>
</protein>
<dbReference type="AlphaFoldDB" id="A0A6G7PX39"/>
<dbReference type="GO" id="GO:0003824">
    <property type="term" value="F:catalytic activity"/>
    <property type="evidence" value="ECO:0007669"/>
    <property type="project" value="InterPro"/>
</dbReference>
<organism evidence="2 3">
    <name type="scientific">Thermosulfuriphilus ammonigenes</name>
    <dbReference type="NCBI Taxonomy" id="1936021"/>
    <lineage>
        <taxon>Bacteria</taxon>
        <taxon>Pseudomonadati</taxon>
        <taxon>Thermodesulfobacteriota</taxon>
        <taxon>Thermodesulfobacteria</taxon>
        <taxon>Thermodesulfobacteriales</taxon>
        <taxon>Thermodesulfobacteriaceae</taxon>
        <taxon>Thermosulfuriphilus</taxon>
    </lineage>
</organism>
<dbReference type="SUPFAM" id="SSF53167">
    <property type="entry name" value="Purine and uridine phosphorylases"/>
    <property type="match status" value="1"/>
</dbReference>
<evidence type="ECO:0000313" key="2">
    <source>
        <dbReference type="EMBL" id="QIJ72254.1"/>
    </source>
</evidence>
<feature type="domain" description="Nucleoside phosphorylase" evidence="1">
    <location>
        <begin position="60"/>
        <end position="223"/>
    </location>
</feature>
<dbReference type="InterPro" id="IPR000845">
    <property type="entry name" value="Nucleoside_phosphorylase_d"/>
</dbReference>
<gene>
    <name evidence="2" type="ORF">G4V39_08215</name>
</gene>
<dbReference type="Pfam" id="PF01048">
    <property type="entry name" value="PNP_UDP_1"/>
    <property type="match status" value="1"/>
</dbReference>
<dbReference type="EMBL" id="CP048877">
    <property type="protein sequence ID" value="QIJ72254.1"/>
    <property type="molecule type" value="Genomic_DNA"/>
</dbReference>
<name>A0A6G7PX39_9BACT</name>
<dbReference type="Gene3D" id="3.40.50.1580">
    <property type="entry name" value="Nucleoside phosphorylase domain"/>
    <property type="match status" value="1"/>
</dbReference>
<dbReference type="InterPro" id="IPR035994">
    <property type="entry name" value="Nucleoside_phosphorylase_sf"/>
</dbReference>
<dbReference type="RefSeq" id="WP_166032472.1">
    <property type="nucleotide sequence ID" value="NZ_CP048877.1"/>
</dbReference>